<feature type="transmembrane region" description="Helical" evidence="2">
    <location>
        <begin position="6"/>
        <end position="28"/>
    </location>
</feature>
<organism evidence="3 4">
    <name type="scientific">Mycolicibacterium brumae</name>
    <dbReference type="NCBI Taxonomy" id="85968"/>
    <lineage>
        <taxon>Bacteria</taxon>
        <taxon>Bacillati</taxon>
        <taxon>Actinomycetota</taxon>
        <taxon>Actinomycetes</taxon>
        <taxon>Mycobacteriales</taxon>
        <taxon>Mycobacteriaceae</taxon>
        <taxon>Mycolicibacterium</taxon>
    </lineage>
</organism>
<comment type="caution">
    <text evidence="3">The sequence shown here is derived from an EMBL/GenBank/DDBJ whole genome shotgun (WGS) entry which is preliminary data.</text>
</comment>
<proteinExistence type="predicted"/>
<gene>
    <name evidence="3" type="ORF">CQY22_014200</name>
</gene>
<evidence type="ECO:0000313" key="4">
    <source>
        <dbReference type="Proteomes" id="UP000230551"/>
    </source>
</evidence>
<dbReference type="InterPro" id="IPR033458">
    <property type="entry name" value="DUF5134"/>
</dbReference>
<name>A0A2G5P7L1_9MYCO</name>
<feature type="transmembrane region" description="Helical" evidence="2">
    <location>
        <begin position="191"/>
        <end position="210"/>
    </location>
</feature>
<dbReference type="Proteomes" id="UP000230551">
    <property type="component" value="Unassembled WGS sequence"/>
</dbReference>
<keyword evidence="2" id="KW-0472">Membrane</keyword>
<keyword evidence="2" id="KW-0812">Transmembrane</keyword>
<feature type="compositionally biased region" description="Gly residues" evidence="1">
    <location>
        <begin position="117"/>
        <end position="132"/>
    </location>
</feature>
<protein>
    <submittedName>
        <fullName evidence="3">DUF5134 domain-containing protein</fullName>
    </submittedName>
</protein>
<accession>A0A2G5P7L1</accession>
<feature type="transmembrane region" description="Helical" evidence="2">
    <location>
        <begin position="149"/>
        <end position="170"/>
    </location>
</feature>
<dbReference type="Pfam" id="PF17197">
    <property type="entry name" value="DUF5134"/>
    <property type="match status" value="1"/>
</dbReference>
<evidence type="ECO:0000256" key="2">
    <source>
        <dbReference type="SAM" id="Phobius"/>
    </source>
</evidence>
<reference evidence="3 4" key="1">
    <citation type="journal article" date="2017" name="Infect. Genet. Evol.">
        <title>The new phylogeny of the genus Mycobacterium: The old and the news.</title>
        <authorList>
            <person name="Tortoli E."/>
            <person name="Fedrizzi T."/>
            <person name="Meehan C.J."/>
            <person name="Trovato A."/>
            <person name="Grottola A."/>
            <person name="Giacobazzi E."/>
            <person name="Serpini G.F."/>
            <person name="Tagliazucchi S."/>
            <person name="Fabio A."/>
            <person name="Bettua C."/>
            <person name="Bertorelli R."/>
            <person name="Frascaro F."/>
            <person name="De Sanctis V."/>
            <person name="Pecorari M."/>
            <person name="Jousson O."/>
            <person name="Segata N."/>
            <person name="Cirillo D.M."/>
        </authorList>
    </citation>
    <scope>NUCLEOTIDE SEQUENCE [LARGE SCALE GENOMIC DNA]</scope>
    <source>
        <strain evidence="3 4">CIP1034565</strain>
    </source>
</reference>
<dbReference type="RefSeq" id="WP_090592700.1">
    <property type="nucleotide sequence ID" value="NZ_CP104302.1"/>
</dbReference>
<keyword evidence="4" id="KW-1185">Reference proteome</keyword>
<feature type="transmembrane region" description="Helical" evidence="2">
    <location>
        <begin position="90"/>
        <end position="108"/>
    </location>
</feature>
<feature type="transmembrane region" description="Helical" evidence="2">
    <location>
        <begin position="63"/>
        <end position="78"/>
    </location>
</feature>
<dbReference type="STRING" id="85968.GCA_900073015_03474"/>
<evidence type="ECO:0000313" key="3">
    <source>
        <dbReference type="EMBL" id="PIB74080.1"/>
    </source>
</evidence>
<feature type="region of interest" description="Disordered" evidence="1">
    <location>
        <begin position="117"/>
        <end position="140"/>
    </location>
</feature>
<dbReference type="OrthoDB" id="4734452at2"/>
<keyword evidence="2" id="KW-1133">Transmembrane helix</keyword>
<dbReference type="AlphaFoldDB" id="A0A2G5P7L1"/>
<evidence type="ECO:0000256" key="1">
    <source>
        <dbReference type="SAM" id="MobiDB-lite"/>
    </source>
</evidence>
<sequence>MIADPLLRWAVTALFVAAAVICLTAMASGRVSGPHWVSEVLHLAMSVAMAVMAWPWGMGVPNAPAMVVFAAGALWFLVRAITGRMCGGPIAWYHAAMMAAMAWMYAVMGKLIPGQGGDSGQDGHGGHAGHGAHGGHDGHGGSAAADPGWITGVNGFWTVFFAVAAVVLAYRYFAGRRTHSRVPEELSVDDAGVLGQAMMAAGMAIMFGVML</sequence>
<dbReference type="EMBL" id="PDCN02000020">
    <property type="protein sequence ID" value="PIB74080.1"/>
    <property type="molecule type" value="Genomic_DNA"/>
</dbReference>